<dbReference type="AlphaFoldDB" id="A0A846YTF2"/>
<dbReference type="Proteomes" id="UP000570678">
    <property type="component" value="Unassembled WGS sequence"/>
</dbReference>
<dbReference type="PROSITE" id="PS51257">
    <property type="entry name" value="PROKAR_LIPOPROTEIN"/>
    <property type="match status" value="1"/>
</dbReference>
<evidence type="ECO:0008006" key="3">
    <source>
        <dbReference type="Google" id="ProtNLM"/>
    </source>
</evidence>
<evidence type="ECO:0000313" key="1">
    <source>
        <dbReference type="EMBL" id="NKY60941.1"/>
    </source>
</evidence>
<sequence length="76" mass="8140">MARAGSKAFQALPTPVQLVLLAAALLAGMVGCSAAWVDQQSYVPAPNICRAHETWRTDCVQVQRPAPPVQQAEVVR</sequence>
<proteinExistence type="predicted"/>
<keyword evidence="2" id="KW-1185">Reference proteome</keyword>
<dbReference type="RefSeq" id="WP_157117281.1">
    <property type="nucleotide sequence ID" value="NZ_JAAXOT010000031.1"/>
</dbReference>
<protein>
    <recommendedName>
        <fullName evidence="3">Lipoprotein</fullName>
    </recommendedName>
</protein>
<evidence type="ECO:0000313" key="2">
    <source>
        <dbReference type="Proteomes" id="UP000570678"/>
    </source>
</evidence>
<organism evidence="1 2">
    <name type="scientific">Nocardia flavorosea</name>
    <dbReference type="NCBI Taxonomy" id="53429"/>
    <lineage>
        <taxon>Bacteria</taxon>
        <taxon>Bacillati</taxon>
        <taxon>Actinomycetota</taxon>
        <taxon>Actinomycetes</taxon>
        <taxon>Mycobacteriales</taxon>
        <taxon>Nocardiaceae</taxon>
        <taxon>Nocardia</taxon>
    </lineage>
</organism>
<dbReference type="EMBL" id="JAAXOT010000031">
    <property type="protein sequence ID" value="NKY60941.1"/>
    <property type="molecule type" value="Genomic_DNA"/>
</dbReference>
<accession>A0A846YTF2</accession>
<reference evidence="1 2" key="1">
    <citation type="submission" date="2020-04" db="EMBL/GenBank/DDBJ databases">
        <title>MicrobeNet Type strains.</title>
        <authorList>
            <person name="Nicholson A.C."/>
        </authorList>
    </citation>
    <scope>NUCLEOTIDE SEQUENCE [LARGE SCALE GENOMIC DNA]</scope>
    <source>
        <strain evidence="1 2">JCM 3332</strain>
    </source>
</reference>
<comment type="caution">
    <text evidence="1">The sequence shown here is derived from an EMBL/GenBank/DDBJ whole genome shotgun (WGS) entry which is preliminary data.</text>
</comment>
<gene>
    <name evidence="1" type="ORF">HGA15_33360</name>
</gene>
<name>A0A846YTF2_9NOCA</name>